<accession>A0A8C0J7W7</accession>
<sequence length="64" mass="6925">LNLHTLVSSADSPGVPPSANAHHLFRGFSFIASSLVQEPSQPDLHKITVHPIVQVLTLLIILHI</sequence>
<organism evidence="1 2">
    <name type="scientific">Chelonoidis abingdonii</name>
    <name type="common">Abingdon island giant tortoise</name>
    <name type="synonym">Testudo abingdonii</name>
    <dbReference type="NCBI Taxonomy" id="106734"/>
    <lineage>
        <taxon>Eukaryota</taxon>
        <taxon>Metazoa</taxon>
        <taxon>Chordata</taxon>
        <taxon>Craniata</taxon>
        <taxon>Vertebrata</taxon>
        <taxon>Euteleostomi</taxon>
        <taxon>Archelosauria</taxon>
        <taxon>Testudinata</taxon>
        <taxon>Testudines</taxon>
        <taxon>Cryptodira</taxon>
        <taxon>Durocryptodira</taxon>
        <taxon>Testudinoidea</taxon>
        <taxon>Testudinidae</taxon>
        <taxon>Chelonoidis</taxon>
    </lineage>
</organism>
<dbReference type="Proteomes" id="UP000694404">
    <property type="component" value="Unplaced"/>
</dbReference>
<dbReference type="GeneTree" id="ENSGT01110000270033"/>
<reference evidence="1" key="2">
    <citation type="submission" date="2025-09" db="UniProtKB">
        <authorList>
            <consortium name="Ensembl"/>
        </authorList>
    </citation>
    <scope>IDENTIFICATION</scope>
</reference>
<protein>
    <submittedName>
        <fullName evidence="1">Uncharacterized protein</fullName>
    </submittedName>
</protein>
<dbReference type="OMA" id="MEYECGL"/>
<reference evidence="1" key="1">
    <citation type="submission" date="2025-08" db="UniProtKB">
        <authorList>
            <consortium name="Ensembl"/>
        </authorList>
    </citation>
    <scope>IDENTIFICATION</scope>
</reference>
<keyword evidence="2" id="KW-1185">Reference proteome</keyword>
<evidence type="ECO:0000313" key="2">
    <source>
        <dbReference type="Proteomes" id="UP000694404"/>
    </source>
</evidence>
<evidence type="ECO:0000313" key="1">
    <source>
        <dbReference type="Ensembl" id="ENSCABP00000028106.1"/>
    </source>
</evidence>
<dbReference type="AlphaFoldDB" id="A0A8C0J7W7"/>
<dbReference type="Ensembl" id="ENSCABT00000030794.1">
    <property type="protein sequence ID" value="ENSCABP00000028106.1"/>
    <property type="gene ID" value="ENSCABG00000020655.1"/>
</dbReference>
<name>A0A8C0J7W7_CHEAB</name>
<proteinExistence type="predicted"/>